<dbReference type="HAMAP" id="MF_00460">
    <property type="entry name" value="UPF0125_RnfH"/>
    <property type="match status" value="1"/>
</dbReference>
<dbReference type="SUPFAM" id="SSF54285">
    <property type="entry name" value="MoaD/ThiS"/>
    <property type="match status" value="1"/>
</dbReference>
<reference evidence="5" key="1">
    <citation type="submission" date="2016-09" db="EMBL/GenBank/DDBJ databases">
        <authorList>
            <person name="Varghese N."/>
            <person name="Submissions S."/>
        </authorList>
    </citation>
    <scope>NUCLEOTIDE SEQUENCE [LARGE SCALE GENOMIC DNA]</scope>
    <source>
        <strain evidence="5">ANC 3699</strain>
    </source>
</reference>
<dbReference type="EMBL" id="FMYK01000002">
    <property type="protein sequence ID" value="SDB97892.1"/>
    <property type="molecule type" value="Genomic_DNA"/>
</dbReference>
<dbReference type="Gene3D" id="3.10.20.280">
    <property type="entry name" value="RnfH-like"/>
    <property type="match status" value="1"/>
</dbReference>
<dbReference type="InterPro" id="IPR016155">
    <property type="entry name" value="Mopterin_synth/thiamin_S_b"/>
</dbReference>
<sequence>MTKQTAPTAQIWIVYCTPEQQYSIHIPYQSNLTARQALEQSGLAEQVELPEPLALGVFGLRIKDPDQHILNAGDRLEVYRPLHLNPKEVRRRRAAQHPVGRYQQGNQWKKQHNK</sequence>
<comment type="similarity">
    <text evidence="1 2">Belongs to the UPF0125 (RnfH) family.</text>
</comment>
<evidence type="ECO:0000256" key="2">
    <source>
        <dbReference type="HAMAP-Rule" id="MF_00460"/>
    </source>
</evidence>
<dbReference type="AlphaFoldDB" id="A0A1G6HUH6"/>
<dbReference type="OrthoDB" id="9796575at2"/>
<dbReference type="Proteomes" id="UP000242317">
    <property type="component" value="Unassembled WGS sequence"/>
</dbReference>
<evidence type="ECO:0000313" key="4">
    <source>
        <dbReference type="EMBL" id="SDB97892.1"/>
    </source>
</evidence>
<gene>
    <name evidence="4" type="ORF">SAMN05421749_102505</name>
</gene>
<dbReference type="InterPro" id="IPR005346">
    <property type="entry name" value="RnfH"/>
</dbReference>
<evidence type="ECO:0000256" key="3">
    <source>
        <dbReference type="SAM" id="MobiDB-lite"/>
    </source>
</evidence>
<name>A0A1G6HUH6_9GAMM</name>
<dbReference type="InterPro" id="IPR037021">
    <property type="entry name" value="RnfH_sf"/>
</dbReference>
<dbReference type="Pfam" id="PF03658">
    <property type="entry name" value="Ub-RnfH"/>
    <property type="match status" value="1"/>
</dbReference>
<organism evidence="4 5">
    <name type="scientific">Acinetobacter marinus</name>
    <dbReference type="NCBI Taxonomy" id="281375"/>
    <lineage>
        <taxon>Bacteria</taxon>
        <taxon>Pseudomonadati</taxon>
        <taxon>Pseudomonadota</taxon>
        <taxon>Gammaproteobacteria</taxon>
        <taxon>Moraxellales</taxon>
        <taxon>Moraxellaceae</taxon>
        <taxon>Acinetobacter</taxon>
    </lineage>
</organism>
<proteinExistence type="inferred from homology"/>
<dbReference type="PANTHER" id="PTHR37483">
    <property type="entry name" value="UPF0125 PROTEIN RATB"/>
    <property type="match status" value="1"/>
</dbReference>
<feature type="region of interest" description="Disordered" evidence="3">
    <location>
        <begin position="87"/>
        <end position="114"/>
    </location>
</feature>
<dbReference type="PANTHER" id="PTHR37483:SF1">
    <property type="entry name" value="UPF0125 PROTEIN RATB"/>
    <property type="match status" value="1"/>
</dbReference>
<dbReference type="RefSeq" id="WP_092617456.1">
    <property type="nucleotide sequence ID" value="NZ_FMYK01000002.1"/>
</dbReference>
<accession>A0A1G6HUH6</accession>
<protein>
    <recommendedName>
        <fullName evidence="2">UPF0125 protein SAMN05421749_102505</fullName>
    </recommendedName>
</protein>
<keyword evidence="5" id="KW-1185">Reference proteome</keyword>
<evidence type="ECO:0000313" key="5">
    <source>
        <dbReference type="Proteomes" id="UP000242317"/>
    </source>
</evidence>
<evidence type="ECO:0000256" key="1">
    <source>
        <dbReference type="ARBA" id="ARBA00010645"/>
    </source>
</evidence>